<dbReference type="AlphaFoldDB" id="A0ABD0KMG1"/>
<sequence length="102" mass="11461">MFEMKFARYVGTLPSNVRLLAVRRLWKRRLTLSSARTPHWACAAVCAPRPRCSVYVADLDRDVCRFYELVDAPDASAPDEDCDVKSCFAKACAMGMMNSPPN</sequence>
<evidence type="ECO:0000313" key="1">
    <source>
        <dbReference type="EMBL" id="KAK7488082.1"/>
    </source>
</evidence>
<organism evidence="1 2">
    <name type="scientific">Batillaria attramentaria</name>
    <dbReference type="NCBI Taxonomy" id="370345"/>
    <lineage>
        <taxon>Eukaryota</taxon>
        <taxon>Metazoa</taxon>
        <taxon>Spiralia</taxon>
        <taxon>Lophotrochozoa</taxon>
        <taxon>Mollusca</taxon>
        <taxon>Gastropoda</taxon>
        <taxon>Caenogastropoda</taxon>
        <taxon>Sorbeoconcha</taxon>
        <taxon>Cerithioidea</taxon>
        <taxon>Batillariidae</taxon>
        <taxon>Batillaria</taxon>
    </lineage>
</organism>
<dbReference type="Proteomes" id="UP001519460">
    <property type="component" value="Unassembled WGS sequence"/>
</dbReference>
<name>A0ABD0KMG1_9CAEN</name>
<proteinExistence type="predicted"/>
<dbReference type="EMBL" id="JACVVK020000155">
    <property type="protein sequence ID" value="KAK7488082.1"/>
    <property type="molecule type" value="Genomic_DNA"/>
</dbReference>
<comment type="caution">
    <text evidence="1">The sequence shown here is derived from an EMBL/GenBank/DDBJ whole genome shotgun (WGS) entry which is preliminary data.</text>
</comment>
<protein>
    <recommendedName>
        <fullName evidence="3">Apple domain-containing protein</fullName>
    </recommendedName>
</protein>
<accession>A0ABD0KMG1</accession>
<keyword evidence="2" id="KW-1185">Reference proteome</keyword>
<evidence type="ECO:0000313" key="2">
    <source>
        <dbReference type="Proteomes" id="UP001519460"/>
    </source>
</evidence>
<gene>
    <name evidence="1" type="ORF">BaRGS_00020673</name>
</gene>
<evidence type="ECO:0008006" key="3">
    <source>
        <dbReference type="Google" id="ProtNLM"/>
    </source>
</evidence>
<reference evidence="1 2" key="1">
    <citation type="journal article" date="2023" name="Sci. Data">
        <title>Genome assembly of the Korean intertidal mud-creeper Batillaria attramentaria.</title>
        <authorList>
            <person name="Patra A.K."/>
            <person name="Ho P.T."/>
            <person name="Jun S."/>
            <person name="Lee S.J."/>
            <person name="Kim Y."/>
            <person name="Won Y.J."/>
        </authorList>
    </citation>
    <scope>NUCLEOTIDE SEQUENCE [LARGE SCALE GENOMIC DNA]</scope>
    <source>
        <strain evidence="1">Wonlab-2016</strain>
    </source>
</reference>